<reference evidence="12" key="1">
    <citation type="submission" date="2022-10" db="EMBL/GenBank/DDBJ databases">
        <authorList>
            <person name="Yu W.X."/>
        </authorList>
    </citation>
    <scope>NUCLEOTIDE SEQUENCE</scope>
    <source>
        <strain evidence="12">D04</strain>
    </source>
</reference>
<feature type="domain" description="PurM-like N-terminal" evidence="9">
    <location>
        <begin position="74"/>
        <end position="186"/>
    </location>
</feature>
<dbReference type="HAMAP" id="MF_00420">
    <property type="entry name" value="PurL_2"/>
    <property type="match status" value="1"/>
</dbReference>
<dbReference type="EMBL" id="JAPDPI010000001">
    <property type="protein sequence ID" value="MCW3804116.1"/>
    <property type="molecule type" value="Genomic_DNA"/>
</dbReference>
<dbReference type="Pfam" id="PF00586">
    <property type="entry name" value="AIRS"/>
    <property type="match status" value="2"/>
</dbReference>
<dbReference type="GO" id="GO:0005737">
    <property type="term" value="C:cytoplasm"/>
    <property type="evidence" value="ECO:0007669"/>
    <property type="project" value="UniProtKB-SubCell"/>
</dbReference>
<keyword evidence="7 8" id="KW-0460">Magnesium</keyword>
<evidence type="ECO:0000313" key="13">
    <source>
        <dbReference type="Proteomes" id="UP001207408"/>
    </source>
</evidence>
<keyword evidence="4 8" id="KW-0547">Nucleotide-binding</keyword>
<feature type="binding site" evidence="8">
    <location>
        <position position="89"/>
    </location>
    <ligand>
        <name>ATP</name>
        <dbReference type="ChEBI" id="CHEBI:30616"/>
    </ligand>
</feature>
<proteinExistence type="inferred from homology"/>
<name>A0AAE3MA85_9BACT</name>
<comment type="catalytic activity">
    <reaction evidence="8">
        <text>N(2)-formyl-N(1)-(5-phospho-beta-D-ribosyl)glycinamide + L-glutamine + ATP + H2O = 2-formamido-N(1)-(5-O-phospho-beta-D-ribosyl)acetamidine + L-glutamate + ADP + phosphate + H(+)</text>
        <dbReference type="Rhea" id="RHEA:17129"/>
        <dbReference type="ChEBI" id="CHEBI:15377"/>
        <dbReference type="ChEBI" id="CHEBI:15378"/>
        <dbReference type="ChEBI" id="CHEBI:29985"/>
        <dbReference type="ChEBI" id="CHEBI:30616"/>
        <dbReference type="ChEBI" id="CHEBI:43474"/>
        <dbReference type="ChEBI" id="CHEBI:58359"/>
        <dbReference type="ChEBI" id="CHEBI:147286"/>
        <dbReference type="ChEBI" id="CHEBI:147287"/>
        <dbReference type="ChEBI" id="CHEBI:456216"/>
        <dbReference type="EC" id="6.3.5.3"/>
    </reaction>
</comment>
<dbReference type="Gene3D" id="3.90.650.10">
    <property type="entry name" value="PurM-like C-terminal domain"/>
    <property type="match status" value="2"/>
</dbReference>
<dbReference type="InterPro" id="IPR036921">
    <property type="entry name" value="PurM-like_N_sf"/>
</dbReference>
<dbReference type="Proteomes" id="UP001207408">
    <property type="component" value="Unassembled WGS sequence"/>
</dbReference>
<protein>
    <recommendedName>
        <fullName evidence="8">Phosphoribosylformylglycinamidine synthase subunit PurL</fullName>
        <shortName evidence="8">FGAM synthase</shortName>
        <ecNumber evidence="8">6.3.5.3</ecNumber>
    </recommendedName>
    <alternativeName>
        <fullName evidence="8">Formylglycinamide ribonucleotide amidotransferase subunit II</fullName>
        <shortName evidence="8">FGAR amidotransferase II</shortName>
        <shortName evidence="8">FGAR-AT II</shortName>
    </alternativeName>
    <alternativeName>
        <fullName evidence="8">Glutamine amidotransferase PurL</fullName>
    </alternativeName>
    <alternativeName>
        <fullName evidence="8">Phosphoribosylformylglycinamidine synthase subunit II</fullName>
    </alternativeName>
</protein>
<feature type="binding site" evidence="8">
    <location>
        <position position="91"/>
    </location>
    <ligand>
        <name>Mg(2+)</name>
        <dbReference type="ChEBI" id="CHEBI:18420"/>
        <label>1</label>
    </ligand>
</feature>
<accession>A0AAE3MA85</accession>
<gene>
    <name evidence="8 12" type="primary">purL</name>
    <name evidence="12" type="ORF">OM074_00695</name>
</gene>
<feature type="domain" description="Phosphoribosylformylglycinamidine synthase linker" evidence="11">
    <location>
        <begin position="9"/>
        <end position="50"/>
    </location>
</feature>
<dbReference type="InterPro" id="IPR010074">
    <property type="entry name" value="PRibForGlyAmidine_synth_PurL"/>
</dbReference>
<comment type="pathway">
    <text evidence="8">Purine metabolism; IMP biosynthesis via de novo pathway; 5-amino-1-(5-phospho-D-ribosyl)imidazole from N(2)-formyl-N(1)-(5-phospho-D-ribosyl)glycinamide: step 1/2.</text>
</comment>
<organism evidence="12 13">
    <name type="scientific">Plebeiibacterium marinum</name>
    <dbReference type="NCBI Taxonomy" id="2992111"/>
    <lineage>
        <taxon>Bacteria</taxon>
        <taxon>Pseudomonadati</taxon>
        <taxon>Bacteroidota</taxon>
        <taxon>Bacteroidia</taxon>
        <taxon>Marinilabiliales</taxon>
        <taxon>Marinilabiliaceae</taxon>
        <taxon>Plebeiibacterium</taxon>
    </lineage>
</organism>
<dbReference type="RefSeq" id="WP_301197339.1">
    <property type="nucleotide sequence ID" value="NZ_JAPDPI010000001.1"/>
</dbReference>
<dbReference type="GO" id="GO:0000287">
    <property type="term" value="F:magnesium ion binding"/>
    <property type="evidence" value="ECO:0007669"/>
    <property type="project" value="UniProtKB-UniRule"/>
</dbReference>
<evidence type="ECO:0000256" key="2">
    <source>
        <dbReference type="ARBA" id="ARBA00022598"/>
    </source>
</evidence>
<dbReference type="AlphaFoldDB" id="A0AAE3MA85"/>
<dbReference type="PANTHER" id="PTHR43555:SF1">
    <property type="entry name" value="PHOSPHORIBOSYLFORMYLGLYCINAMIDINE SYNTHASE SUBUNIT PURL"/>
    <property type="match status" value="1"/>
</dbReference>
<feature type="binding site" evidence="8">
    <location>
        <position position="49"/>
    </location>
    <ligand>
        <name>ATP</name>
        <dbReference type="ChEBI" id="CHEBI:30616"/>
    </ligand>
</feature>
<feature type="domain" description="PurM-like C-terminal" evidence="10">
    <location>
        <begin position="201"/>
        <end position="350"/>
    </location>
</feature>
<dbReference type="InterPro" id="IPR010918">
    <property type="entry name" value="PurM-like_C_dom"/>
</dbReference>
<dbReference type="InterPro" id="IPR041609">
    <property type="entry name" value="PurL_linker"/>
</dbReference>
<feature type="binding site" evidence="8">
    <location>
        <position position="533"/>
    </location>
    <ligand>
        <name>ATP</name>
        <dbReference type="ChEBI" id="CHEBI:30616"/>
    </ligand>
</feature>
<comment type="caution">
    <text evidence="12">The sequence shown here is derived from an EMBL/GenBank/DDBJ whole genome shotgun (WGS) entry which is preliminary data.</text>
</comment>
<feature type="binding site" evidence="8">
    <location>
        <position position="238"/>
    </location>
    <ligand>
        <name>substrate</name>
    </ligand>
</feature>
<keyword evidence="13" id="KW-1185">Reference proteome</keyword>
<feature type="binding site" evidence="8">
    <location>
        <position position="115"/>
    </location>
    <ligand>
        <name>Mg(2+)</name>
        <dbReference type="ChEBI" id="CHEBI:18420"/>
        <label>2</label>
    </ligand>
</feature>
<evidence type="ECO:0000256" key="1">
    <source>
        <dbReference type="ARBA" id="ARBA00022490"/>
    </source>
</evidence>
<evidence type="ECO:0000256" key="3">
    <source>
        <dbReference type="ARBA" id="ARBA00022723"/>
    </source>
</evidence>
<feature type="domain" description="PurM-like N-terminal" evidence="9">
    <location>
        <begin position="442"/>
        <end position="562"/>
    </location>
</feature>
<feature type="binding site" evidence="8">
    <location>
        <position position="536"/>
    </location>
    <ligand>
        <name>substrate</name>
    </ligand>
</feature>
<dbReference type="NCBIfam" id="TIGR01736">
    <property type="entry name" value="FGAM_synth_II"/>
    <property type="match status" value="1"/>
</dbReference>
<keyword evidence="5 8" id="KW-0658">Purine biosynthesis</keyword>
<dbReference type="CDD" id="cd02204">
    <property type="entry name" value="PurL_repeat2"/>
    <property type="match status" value="1"/>
</dbReference>
<feature type="binding site" evidence="8">
    <location>
        <position position="496"/>
    </location>
    <ligand>
        <name>ATP</name>
        <dbReference type="ChEBI" id="CHEBI:30616"/>
    </ligand>
</feature>
<evidence type="ECO:0000259" key="11">
    <source>
        <dbReference type="Pfam" id="PF18072"/>
    </source>
</evidence>
<evidence type="ECO:0000256" key="8">
    <source>
        <dbReference type="HAMAP-Rule" id="MF_00420"/>
    </source>
</evidence>
<dbReference type="GO" id="GO:0004642">
    <property type="term" value="F:phosphoribosylformylglycinamidine synthase activity"/>
    <property type="evidence" value="ECO:0007669"/>
    <property type="project" value="UniProtKB-UniRule"/>
</dbReference>
<feature type="binding site" evidence="8">
    <location>
        <position position="114"/>
    </location>
    <ligand>
        <name>substrate</name>
    </ligand>
</feature>
<feature type="binding site" evidence="8">
    <location>
        <position position="534"/>
    </location>
    <ligand>
        <name>Mg(2+)</name>
        <dbReference type="ChEBI" id="CHEBI:18420"/>
        <label>1</label>
    </ligand>
</feature>
<evidence type="ECO:0000256" key="4">
    <source>
        <dbReference type="ARBA" id="ARBA00022741"/>
    </source>
</evidence>
<dbReference type="InterPro" id="IPR016188">
    <property type="entry name" value="PurM-like_N"/>
</dbReference>
<feature type="domain" description="PurM-like C-terminal" evidence="10">
    <location>
        <begin position="576"/>
        <end position="712"/>
    </location>
</feature>
<evidence type="ECO:0000256" key="5">
    <source>
        <dbReference type="ARBA" id="ARBA00022755"/>
    </source>
</evidence>
<dbReference type="SUPFAM" id="SSF56042">
    <property type="entry name" value="PurM C-terminal domain-like"/>
    <property type="match status" value="2"/>
</dbReference>
<keyword evidence="2 8" id="KW-0436">Ligase</keyword>
<evidence type="ECO:0000313" key="12">
    <source>
        <dbReference type="EMBL" id="MCW3804116.1"/>
    </source>
</evidence>
<sequence>MDSRLISQNTENANLTGAELELISEILQREPNELELDVFSRLWTEHASYKNSLKWLGKLPRTGENVIVKAGDESAGAIDVGDGYVCVFKIESHNHPCSIQPRLGALTGLRVVNRDVFSMGVKPVAFLDSLRFGEGDRDTAKWLFREVVNGIKDFEEHMKVPVVGGEVYFDKGFNSNPIVNNMTVGLGRKEDLISGIAQGQGNLIMVAGALTGKEGVDSDAFSADVISGNGSGTFTYDQMQDANIERSLLKAVKSLNEKKLVVGIQTIGAGGIVGAATEMAARGNSGVIMDCSKIPVRDEDITERERLLSETWGRVLLCVKERDLSEVLEILQPMQLASAVIGEVSDGDRLICKNNGDVLAEIPVSYVGLGGKAPIYEREVREPGENEIKSLSIEDIQEPDHYPKVIAELMKSLNLVSKSYLKDTFDQSLQTESLSNKYPSDASFVFVEDAGKTLALTVDCNSYYVEADPYVGAQIAVAEAARNIICGGGVPLAVTDCLNFGNPYDPEVFWQFTQSIEGLSEACKAFNTPVVSGNVSFYNQRSVEGRLTAISPCPIVGMVGVVESKEHHTVLPFKHKGDMIFLIGTSRDDINASEYLNFYHKQKGHAAPYFNMEEELEVQDVVKRLIRDNLVRSVHDVSSGGLFFNLLESAIPLDFGFDITTDAEVRKDAFLFGESQSRIVVSVSSEKQDDFVDLMLEAETPFSALGHVTKGEIRIDDESYGYIKDYKERFETHLKKWMDED</sequence>
<comment type="similarity">
    <text evidence="8">Belongs to the FGAMS family.</text>
</comment>
<dbReference type="SUPFAM" id="SSF55326">
    <property type="entry name" value="PurM N-terminal domain-like"/>
    <property type="match status" value="2"/>
</dbReference>
<dbReference type="Pfam" id="PF02769">
    <property type="entry name" value="AIRS_C"/>
    <property type="match status" value="2"/>
</dbReference>
<evidence type="ECO:0000259" key="10">
    <source>
        <dbReference type="Pfam" id="PF02769"/>
    </source>
</evidence>
<dbReference type="Gene3D" id="3.30.1330.10">
    <property type="entry name" value="PurM-like, N-terminal domain"/>
    <property type="match status" value="2"/>
</dbReference>
<comment type="subcellular location">
    <subcellularLocation>
        <location evidence="8">Cytoplasm</location>
    </subcellularLocation>
</comment>
<feature type="binding site" evidence="8">
    <location>
        <begin position="92"/>
        <end position="95"/>
    </location>
    <ligand>
        <name>substrate</name>
    </ligand>
</feature>
<dbReference type="PIRSF" id="PIRSF001587">
    <property type="entry name" value="FGAM_synthase_II"/>
    <property type="match status" value="1"/>
</dbReference>
<keyword evidence="3 8" id="KW-0479">Metal-binding</keyword>
<comment type="caution">
    <text evidence="8">Lacks conserved residue(s) required for the propagation of feature annotation.</text>
</comment>
<dbReference type="PANTHER" id="PTHR43555">
    <property type="entry name" value="PHOSPHORIBOSYLFORMYLGLYCINAMIDINE SYNTHASE SUBUNIT PURL"/>
    <property type="match status" value="1"/>
</dbReference>
<dbReference type="GO" id="GO:0006189">
    <property type="term" value="P:'de novo' IMP biosynthetic process"/>
    <property type="evidence" value="ECO:0007669"/>
    <property type="project" value="UniProtKB-UniRule"/>
</dbReference>
<comment type="subunit">
    <text evidence="8">Monomer. Part of the FGAM synthase complex composed of 1 PurL, 1 PurQ and 2 PurS subunits.</text>
</comment>
<dbReference type="EC" id="6.3.5.3" evidence="8"/>
<keyword evidence="6 8" id="KW-0067">ATP-binding</keyword>
<evidence type="ECO:0000259" key="9">
    <source>
        <dbReference type="Pfam" id="PF00586"/>
    </source>
</evidence>
<dbReference type="InterPro" id="IPR036676">
    <property type="entry name" value="PurM-like_C_sf"/>
</dbReference>
<dbReference type="NCBIfam" id="NF002290">
    <property type="entry name" value="PRK01213.1"/>
    <property type="match status" value="1"/>
</dbReference>
<feature type="active site" description="Proton acceptor" evidence="8">
    <location>
        <position position="93"/>
    </location>
</feature>
<evidence type="ECO:0000256" key="6">
    <source>
        <dbReference type="ARBA" id="ARBA00022840"/>
    </source>
</evidence>
<dbReference type="GO" id="GO:0005524">
    <property type="term" value="F:ATP binding"/>
    <property type="evidence" value="ECO:0007669"/>
    <property type="project" value="UniProtKB-UniRule"/>
</dbReference>
<feature type="active site" evidence="8">
    <location>
        <position position="46"/>
    </location>
</feature>
<dbReference type="Pfam" id="PF18072">
    <property type="entry name" value="FGAR-AT_linker"/>
    <property type="match status" value="1"/>
</dbReference>
<comment type="function">
    <text evidence="8">Part of the phosphoribosylformylglycinamidine synthase complex involved in the purines biosynthetic pathway. Catalyzes the ATP-dependent conversion of formylglycinamide ribonucleotide (FGAR) and glutamine to yield formylglycinamidine ribonucleotide (FGAM) and glutamate. The FGAM synthase complex is composed of three subunits. PurQ produces an ammonia molecule by converting glutamine to glutamate. PurL transfers the ammonia molecule to FGAR to form FGAM in an ATP-dependent manner. PurS interacts with PurQ and PurL and is thought to assist in the transfer of the ammonia molecule from PurQ to PurL.</text>
</comment>
<keyword evidence="1 8" id="KW-0963">Cytoplasm</keyword>
<evidence type="ECO:0000256" key="7">
    <source>
        <dbReference type="ARBA" id="ARBA00022842"/>
    </source>
</evidence>